<dbReference type="PANTHER" id="PTHR47526">
    <property type="entry name" value="ATP-DEPENDENT DNA HELICASE"/>
    <property type="match status" value="1"/>
</dbReference>
<comment type="caution">
    <text evidence="4">The sequence shown here is derived from an EMBL/GenBank/DDBJ whole genome shotgun (WGS) entry which is preliminary data.</text>
</comment>
<accession>A0ABN8NMG5</accession>
<evidence type="ECO:0000313" key="4">
    <source>
        <dbReference type="EMBL" id="CAH3115257.1"/>
    </source>
</evidence>
<protein>
    <recommendedName>
        <fullName evidence="3">SWIM-type domain-containing protein</fullName>
    </recommendedName>
</protein>
<evidence type="ECO:0000259" key="3">
    <source>
        <dbReference type="PROSITE" id="PS50966"/>
    </source>
</evidence>
<organism evidence="4 5">
    <name type="scientific">Porites lobata</name>
    <dbReference type="NCBI Taxonomy" id="104759"/>
    <lineage>
        <taxon>Eukaryota</taxon>
        <taxon>Metazoa</taxon>
        <taxon>Cnidaria</taxon>
        <taxon>Anthozoa</taxon>
        <taxon>Hexacorallia</taxon>
        <taxon>Scleractinia</taxon>
        <taxon>Fungiina</taxon>
        <taxon>Poritidae</taxon>
        <taxon>Porites</taxon>
    </lineage>
</organism>
<dbReference type="PANTHER" id="PTHR47526:SF3">
    <property type="entry name" value="PHD-TYPE DOMAIN-CONTAINING PROTEIN"/>
    <property type="match status" value="1"/>
</dbReference>
<keyword evidence="1" id="KW-0863">Zinc-finger</keyword>
<evidence type="ECO:0000256" key="2">
    <source>
        <dbReference type="SAM" id="MobiDB-lite"/>
    </source>
</evidence>
<dbReference type="Proteomes" id="UP001159405">
    <property type="component" value="Unassembled WGS sequence"/>
</dbReference>
<dbReference type="InterPro" id="IPR011335">
    <property type="entry name" value="Restrct_endonuc-II-like"/>
</dbReference>
<dbReference type="Pfam" id="PF09588">
    <property type="entry name" value="YqaJ"/>
    <property type="match status" value="1"/>
</dbReference>
<keyword evidence="1" id="KW-0862">Zinc</keyword>
<feature type="region of interest" description="Disordered" evidence="2">
    <location>
        <begin position="30"/>
        <end position="49"/>
    </location>
</feature>
<dbReference type="CDD" id="cd22343">
    <property type="entry name" value="PDDEXK_lambda_exonuclease-like"/>
    <property type="match status" value="1"/>
</dbReference>
<reference evidence="4 5" key="1">
    <citation type="submission" date="2022-05" db="EMBL/GenBank/DDBJ databases">
        <authorList>
            <consortium name="Genoscope - CEA"/>
            <person name="William W."/>
        </authorList>
    </citation>
    <scope>NUCLEOTIDE SEQUENCE [LARGE SCALE GENOMIC DNA]</scope>
</reference>
<dbReference type="Gene3D" id="3.90.320.10">
    <property type="match status" value="1"/>
</dbReference>
<feature type="domain" description="SWIM-type" evidence="3">
    <location>
        <begin position="100"/>
        <end position="137"/>
    </location>
</feature>
<keyword evidence="5" id="KW-1185">Reference proteome</keyword>
<sequence length="544" mass="62614">MADNTEKPKAQTAKDIPWCKSLKSLPVFTRKEIDEHQNNSGKRKADDVSKPIKKTLKRGLKFQEERYLSSDTVYTKVFGNSFMVKAKCRASMSTREIHELEVSLDVTSGNVREAHCTCRAGKSGYCNHVMSLLLELARYSLEDFDRIPEEAACTSMSRKWGIPGEKGLPKEPIMKTSVQKELTNKGIKPTLYDPRVKERKRLDIRGVQVMQKELESIHPLIGFSHVIPKKPELLTNIDTRYGPVVIGSPLSFHLSSLEFNFTVVTNLEPAVNPAQADSSDIYKVSLPFHFPDLPEAVHFSTVQQTFIEHLRVTHQESIDIEKRTVKQRECDEWIKHRKNRLGSSVCHRIYVRKRSFNNLAKELNQPFKPLDEIPAIQQRKLKHGIKFEPVAREKYYDVMKHYLKRPITLRETGMVIPPCMFWLEGSPDGLVIDPCSSSGKIGTIEMKCPEGKKNHTPEEAMQDESFYIELVDGKPNLKKDHHLGYYTQVQLVMGFCGLEWLDFVVYLFKGMIITRVPFNKDYFDQVVCKVNIFYVKWFLPQVMA</sequence>
<proteinExistence type="predicted"/>
<dbReference type="SUPFAM" id="SSF52980">
    <property type="entry name" value="Restriction endonuclease-like"/>
    <property type="match status" value="1"/>
</dbReference>
<evidence type="ECO:0000313" key="5">
    <source>
        <dbReference type="Proteomes" id="UP001159405"/>
    </source>
</evidence>
<name>A0ABN8NMG5_9CNID</name>
<dbReference type="PROSITE" id="PS50966">
    <property type="entry name" value="ZF_SWIM"/>
    <property type="match status" value="1"/>
</dbReference>
<dbReference type="EMBL" id="CALNXK010000028">
    <property type="protein sequence ID" value="CAH3115257.1"/>
    <property type="molecule type" value="Genomic_DNA"/>
</dbReference>
<dbReference type="InterPro" id="IPR011604">
    <property type="entry name" value="PDDEXK-like_dom_sf"/>
</dbReference>
<dbReference type="InterPro" id="IPR019080">
    <property type="entry name" value="YqaJ_viral_recombinase"/>
</dbReference>
<keyword evidence="1" id="KW-0479">Metal-binding</keyword>
<dbReference type="InterPro" id="IPR007527">
    <property type="entry name" value="Znf_SWIM"/>
</dbReference>
<evidence type="ECO:0000256" key="1">
    <source>
        <dbReference type="PROSITE-ProRule" id="PRU00325"/>
    </source>
</evidence>
<gene>
    <name evidence="4" type="ORF">PLOB_00023523</name>
</gene>